<dbReference type="EMBL" id="CM042046">
    <property type="protein sequence ID" value="KAI3676575.1"/>
    <property type="molecule type" value="Genomic_DNA"/>
</dbReference>
<name>A0ACB8XYJ9_9ASTR</name>
<evidence type="ECO:0000313" key="1">
    <source>
        <dbReference type="EMBL" id="KAI3676575.1"/>
    </source>
</evidence>
<gene>
    <name evidence="1" type="ORF">L1987_86186</name>
</gene>
<organism evidence="1 2">
    <name type="scientific">Smallanthus sonchifolius</name>
    <dbReference type="NCBI Taxonomy" id="185202"/>
    <lineage>
        <taxon>Eukaryota</taxon>
        <taxon>Viridiplantae</taxon>
        <taxon>Streptophyta</taxon>
        <taxon>Embryophyta</taxon>
        <taxon>Tracheophyta</taxon>
        <taxon>Spermatophyta</taxon>
        <taxon>Magnoliopsida</taxon>
        <taxon>eudicotyledons</taxon>
        <taxon>Gunneridae</taxon>
        <taxon>Pentapetalae</taxon>
        <taxon>asterids</taxon>
        <taxon>campanulids</taxon>
        <taxon>Asterales</taxon>
        <taxon>Asteraceae</taxon>
        <taxon>Asteroideae</taxon>
        <taxon>Heliantheae alliance</taxon>
        <taxon>Millerieae</taxon>
        <taxon>Smallanthus</taxon>
    </lineage>
</organism>
<protein>
    <submittedName>
        <fullName evidence="1">Uncharacterized protein</fullName>
    </submittedName>
</protein>
<sequence>MLMVWYDDVGPVLSSVVCFKWLSKFHKSYWVLGVEKDASPRQIQKAFHKLSLQYHPDKNKNKGAYEKFAEINNGTALMRNATDTMKESRVPDILNLVKEDVDHIFFGCDFSAAVWSWSQDWSGLLHSSLTNMSDLCSFA</sequence>
<evidence type="ECO:0000313" key="2">
    <source>
        <dbReference type="Proteomes" id="UP001056120"/>
    </source>
</evidence>
<proteinExistence type="predicted"/>
<comment type="caution">
    <text evidence="1">The sequence shown here is derived from an EMBL/GenBank/DDBJ whole genome shotgun (WGS) entry which is preliminary data.</text>
</comment>
<accession>A0ACB8XYJ9</accession>
<dbReference type="Proteomes" id="UP001056120">
    <property type="component" value="Linkage Group LG29"/>
</dbReference>
<reference evidence="1 2" key="2">
    <citation type="journal article" date="2022" name="Mol. Ecol. Resour.">
        <title>The genomes of chicory, endive, great burdock and yacon provide insights into Asteraceae paleo-polyploidization history and plant inulin production.</title>
        <authorList>
            <person name="Fan W."/>
            <person name="Wang S."/>
            <person name="Wang H."/>
            <person name="Wang A."/>
            <person name="Jiang F."/>
            <person name="Liu H."/>
            <person name="Zhao H."/>
            <person name="Xu D."/>
            <person name="Zhang Y."/>
        </authorList>
    </citation>
    <scope>NUCLEOTIDE SEQUENCE [LARGE SCALE GENOMIC DNA]</scope>
    <source>
        <strain evidence="2">cv. Yunnan</strain>
        <tissue evidence="1">Leaves</tissue>
    </source>
</reference>
<reference evidence="2" key="1">
    <citation type="journal article" date="2022" name="Mol. Ecol. Resour.">
        <title>The genomes of chicory, endive, great burdock and yacon provide insights into Asteraceae palaeo-polyploidization history and plant inulin production.</title>
        <authorList>
            <person name="Fan W."/>
            <person name="Wang S."/>
            <person name="Wang H."/>
            <person name="Wang A."/>
            <person name="Jiang F."/>
            <person name="Liu H."/>
            <person name="Zhao H."/>
            <person name="Xu D."/>
            <person name="Zhang Y."/>
        </authorList>
    </citation>
    <scope>NUCLEOTIDE SEQUENCE [LARGE SCALE GENOMIC DNA]</scope>
    <source>
        <strain evidence="2">cv. Yunnan</strain>
    </source>
</reference>
<keyword evidence="2" id="KW-1185">Reference proteome</keyword>